<feature type="transmembrane region" description="Helical" evidence="2">
    <location>
        <begin position="6"/>
        <end position="35"/>
    </location>
</feature>
<reference evidence="3" key="2">
    <citation type="submission" date="2020-01" db="EMBL/GenBank/DDBJ databases">
        <authorList>
            <person name="Korhonen P.K.K."/>
            <person name="Guangxu M.G."/>
            <person name="Wang T.W."/>
            <person name="Stroehlein A.J.S."/>
            <person name="Young N.D."/>
            <person name="Ang C.-S.A."/>
            <person name="Fernando D.W.F."/>
            <person name="Lu H.L."/>
            <person name="Taylor S.T."/>
            <person name="Ehtesham M.E.M."/>
            <person name="Najaraj S.H.N."/>
            <person name="Harsha G.H.G."/>
            <person name="Madugundu A.M."/>
            <person name="Renuse S.R."/>
            <person name="Holt D.H."/>
            <person name="Pandey A.P."/>
            <person name="Papenfuss A.P."/>
            <person name="Gasser R.B.G."/>
            <person name="Fischer K.F."/>
        </authorList>
    </citation>
    <scope>NUCLEOTIDE SEQUENCE</scope>
    <source>
        <strain evidence="3">SSS_KF_BRIS2020</strain>
    </source>
</reference>
<organism evidence="3">
    <name type="scientific">Sarcoptes scabiei</name>
    <name type="common">Itch mite</name>
    <name type="synonym">Acarus scabiei</name>
    <dbReference type="NCBI Taxonomy" id="52283"/>
    <lineage>
        <taxon>Eukaryota</taxon>
        <taxon>Metazoa</taxon>
        <taxon>Ecdysozoa</taxon>
        <taxon>Arthropoda</taxon>
        <taxon>Chelicerata</taxon>
        <taxon>Arachnida</taxon>
        <taxon>Acari</taxon>
        <taxon>Acariformes</taxon>
        <taxon>Sarcoptiformes</taxon>
        <taxon>Astigmata</taxon>
        <taxon>Psoroptidia</taxon>
        <taxon>Sarcoptoidea</taxon>
        <taxon>Sarcoptidae</taxon>
        <taxon>Sarcoptinae</taxon>
        <taxon>Sarcoptes</taxon>
    </lineage>
</organism>
<evidence type="ECO:0000313" key="5">
    <source>
        <dbReference type="Proteomes" id="UP000070412"/>
    </source>
</evidence>
<evidence type="ECO:0000313" key="3">
    <source>
        <dbReference type="EMBL" id="KAF7494101.1"/>
    </source>
</evidence>
<dbReference type="AlphaFoldDB" id="A0A834VEP7"/>
<evidence type="ECO:0000256" key="1">
    <source>
        <dbReference type="SAM" id="MobiDB-lite"/>
    </source>
</evidence>
<sequence>MPLSQIVLHQIGALIVLFFSSMIIAFCPLLILRWFHKRKKRRLRNRWNHQASISKSSSSSSTSSTTFSSSSSSSSAYSSSSSSPSSPSTSYNTKMSINSMALHSTLYVPNILLGQLQSLQSGLLIATMFLIFLPQLRYSVDILMNSYYYRSSIGSTAIHRSTQLDQHPNPHPTSTPHLNFLEQISSPERFVQESHHNVNGSSTISQRLIQTIFRNNFEPIPIVEVIVCLAFFLLYFLEEFLQITFRYRQYFWACNSSIVLSSSDGSCTFTSLDYRINCTKQFLIDCSRRTFSNRSEESNSTGASNLSLIREKNNDSGQEINLAPKTMTKATKIVSTFESDIKNDVIVNNDDDDRDQNNGSNLIDSTINQNETHRTNPIHSDNLVERVAIILTKPIIEYNLHHQTNKYREHRTEKQQPDDKEECQIETMIGDDDDDYSHCNHDYYHDHHLNDIRNSKTFEPQSLLSNSSVNLPSYYWQSNSMPKYDQYHHYPCHHHHHHHHHHRQQQQQQQQCLKSDQPDSIFAINLDDDNDHHHDGVEDLNGETKLKIFVVIKDMLPL</sequence>
<feature type="compositionally biased region" description="Polar residues" evidence="1">
    <location>
        <begin position="359"/>
        <end position="376"/>
    </location>
</feature>
<feature type="region of interest" description="Disordered" evidence="1">
    <location>
        <begin position="346"/>
        <end position="376"/>
    </location>
</feature>
<keyword evidence="5" id="KW-1185">Reference proteome</keyword>
<gene>
    <name evidence="3" type="ORF">SSS_6578</name>
</gene>
<accession>A0A834VEP7</accession>
<dbReference type="OrthoDB" id="10635019at2759"/>
<evidence type="ECO:0000256" key="2">
    <source>
        <dbReference type="SAM" id="Phobius"/>
    </source>
</evidence>
<keyword evidence="2" id="KW-1133">Transmembrane helix</keyword>
<reference evidence="5" key="1">
    <citation type="journal article" date="2020" name="PLoS Negl. Trop. Dis.">
        <title>High-quality nuclear genome for Sarcoptes scabiei-A critical resource for a neglected parasite.</title>
        <authorList>
            <person name="Korhonen P.K."/>
            <person name="Gasser R.B."/>
            <person name="Ma G."/>
            <person name="Wang T."/>
            <person name="Stroehlein A.J."/>
            <person name="Young N.D."/>
            <person name="Ang C.S."/>
            <person name="Fernando D.D."/>
            <person name="Lu H.C."/>
            <person name="Taylor S."/>
            <person name="Reynolds S.L."/>
            <person name="Mofiz E."/>
            <person name="Najaraj S.H."/>
            <person name="Gowda H."/>
            <person name="Madugundu A."/>
            <person name="Renuse S."/>
            <person name="Holt D."/>
            <person name="Pandey A."/>
            <person name="Papenfuss A.T."/>
            <person name="Fischer K."/>
        </authorList>
    </citation>
    <scope>NUCLEOTIDE SEQUENCE [LARGE SCALE GENOMIC DNA]</scope>
</reference>
<evidence type="ECO:0000313" key="4">
    <source>
        <dbReference type="EnsemblMetazoa" id="KAF7494101.1"/>
    </source>
</evidence>
<feature type="region of interest" description="Disordered" evidence="1">
    <location>
        <begin position="492"/>
        <end position="516"/>
    </location>
</feature>
<feature type="compositionally biased region" description="Basic residues" evidence="1">
    <location>
        <begin position="492"/>
        <end position="504"/>
    </location>
</feature>
<dbReference type="EMBL" id="WVUK01000054">
    <property type="protein sequence ID" value="KAF7494101.1"/>
    <property type="molecule type" value="Genomic_DNA"/>
</dbReference>
<feature type="region of interest" description="Disordered" evidence="1">
    <location>
        <begin position="54"/>
        <end position="90"/>
    </location>
</feature>
<reference evidence="4" key="3">
    <citation type="submission" date="2022-06" db="UniProtKB">
        <authorList>
            <consortium name="EnsemblMetazoa"/>
        </authorList>
    </citation>
    <scope>IDENTIFICATION</scope>
</reference>
<keyword evidence="2" id="KW-0812">Transmembrane</keyword>
<dbReference type="Proteomes" id="UP000070412">
    <property type="component" value="Unassembled WGS sequence"/>
</dbReference>
<dbReference type="EnsemblMetazoa" id="SSS_6578s_mrna">
    <property type="protein sequence ID" value="KAF7494101.1"/>
    <property type="gene ID" value="SSS_6578"/>
</dbReference>
<proteinExistence type="predicted"/>
<name>A0A834VEP7_SARSC</name>
<protein>
    <submittedName>
        <fullName evidence="3 4">Uncharacterized protein</fullName>
    </submittedName>
</protein>
<feature type="transmembrane region" description="Helical" evidence="2">
    <location>
        <begin position="220"/>
        <end position="237"/>
    </location>
</feature>
<keyword evidence="2" id="KW-0472">Membrane</keyword>